<proteinExistence type="predicted"/>
<gene>
    <name evidence="1" type="ORF">JCR33_22985</name>
</gene>
<keyword evidence="2" id="KW-1185">Reference proteome</keyword>
<dbReference type="AlphaFoldDB" id="A0A934MJ64"/>
<accession>A0A934MJ64</accession>
<name>A0A934MJ64_9HYPH</name>
<dbReference type="Proteomes" id="UP000609531">
    <property type="component" value="Unassembled WGS sequence"/>
</dbReference>
<sequence length="280" mass="31387">MLPWPARYHHLPRFVLRGLVPPRKVPILIVGMSHTNAVAHALDHTPDRRFGIINLRQVKVPEDTAEMTAKETRASLRIRRRPIPLFARFAPTVVVSMVGGANHHMLGLFEHAEPFDFEMPGAPDVLPGRRRLTYAEVRAVFEFHVHNSLDTIALLRRYYGKPVLHISAPPPTSDEAHIRRTLAPTRGDAVARQPLTPAPIRMKMYLLQNQILREHCAANDITFVEPPAEALDDDGFLAEPYRSFDPVHGNVTYGQLVIRDILRHPVTVAALGPSANEATP</sequence>
<evidence type="ECO:0000313" key="2">
    <source>
        <dbReference type="Proteomes" id="UP000609531"/>
    </source>
</evidence>
<protein>
    <submittedName>
        <fullName evidence="1">Uncharacterized protein</fullName>
    </submittedName>
</protein>
<comment type="caution">
    <text evidence="1">The sequence shown here is derived from an EMBL/GenBank/DDBJ whole genome shotgun (WGS) entry which is preliminary data.</text>
</comment>
<evidence type="ECO:0000313" key="1">
    <source>
        <dbReference type="EMBL" id="MBJ3778585.1"/>
    </source>
</evidence>
<dbReference type="EMBL" id="JAEKJA010000032">
    <property type="protein sequence ID" value="MBJ3778585.1"/>
    <property type="molecule type" value="Genomic_DNA"/>
</dbReference>
<reference evidence="1" key="1">
    <citation type="submission" date="2020-12" db="EMBL/GenBank/DDBJ databases">
        <title>Bacterial taxonomy.</title>
        <authorList>
            <person name="Pan X."/>
        </authorList>
    </citation>
    <scope>NUCLEOTIDE SEQUENCE</scope>
    <source>
        <strain evidence="1">B2012</strain>
    </source>
</reference>
<organism evidence="1 2">
    <name type="scientific">Acuticoccus mangrovi</name>
    <dbReference type="NCBI Taxonomy" id="2796142"/>
    <lineage>
        <taxon>Bacteria</taxon>
        <taxon>Pseudomonadati</taxon>
        <taxon>Pseudomonadota</taxon>
        <taxon>Alphaproteobacteria</taxon>
        <taxon>Hyphomicrobiales</taxon>
        <taxon>Amorphaceae</taxon>
        <taxon>Acuticoccus</taxon>
    </lineage>
</organism>